<evidence type="ECO:0000256" key="1">
    <source>
        <dbReference type="SAM" id="Phobius"/>
    </source>
</evidence>
<evidence type="ECO:0000313" key="3">
    <source>
        <dbReference type="EMBL" id="VFK47785.1"/>
    </source>
</evidence>
<feature type="transmembrane region" description="Helical" evidence="1">
    <location>
        <begin position="21"/>
        <end position="43"/>
    </location>
</feature>
<reference evidence="2" key="1">
    <citation type="submission" date="2019-02" db="EMBL/GenBank/DDBJ databases">
        <authorList>
            <person name="Gruber-Vodicka R. H."/>
            <person name="Seah K. B. B."/>
        </authorList>
    </citation>
    <scope>NUCLEOTIDE SEQUENCE</scope>
    <source>
        <strain evidence="3">BECK_S1320</strain>
        <strain evidence="2">BECK_S1321</strain>
    </source>
</reference>
<organism evidence="2">
    <name type="scientific">Candidatus Kentrum sp. SD</name>
    <dbReference type="NCBI Taxonomy" id="2126332"/>
    <lineage>
        <taxon>Bacteria</taxon>
        <taxon>Pseudomonadati</taxon>
        <taxon>Pseudomonadota</taxon>
        <taxon>Gammaproteobacteria</taxon>
        <taxon>Candidatus Kentrum</taxon>
    </lineage>
</organism>
<gene>
    <name evidence="3" type="ORF">BECKSD772E_GA0070983_110513</name>
    <name evidence="2" type="ORF">BECKSD772F_GA0070984_110713</name>
</gene>
<feature type="transmembrane region" description="Helical" evidence="1">
    <location>
        <begin position="55"/>
        <end position="76"/>
    </location>
</feature>
<keyword evidence="1" id="KW-1133">Transmembrane helix</keyword>
<protein>
    <submittedName>
        <fullName evidence="2">Uncharacterized protein</fullName>
    </submittedName>
</protein>
<dbReference type="AlphaFoldDB" id="A0A450YK46"/>
<dbReference type="EMBL" id="CAADFU010000105">
    <property type="protein sequence ID" value="VFK47785.1"/>
    <property type="molecule type" value="Genomic_DNA"/>
</dbReference>
<dbReference type="EMBL" id="CAADFR010000107">
    <property type="protein sequence ID" value="VFK41876.1"/>
    <property type="molecule type" value="Genomic_DNA"/>
</dbReference>
<sequence length="322" mass="36209">MKNSLGRIIKNFWERFWIKSLVLSICVIGAVFAFIVAVSPIIVEDDFFIENSEKIGDIGVLVTFMSLVIAVIIAIMEGFQSNQLKEQINQLQGMSKNIQDITRKPLTDIIDIISVCDELLGKAEVTNSRIWFVGLTLAFGIPHNTQYIQKKWEDKGNKGSLEDVCNAFNRKLTAMLGGQPREGCIVTLEESRIEDDFLRPLYSREGYKEELSDWEKPDDFFSRRKELLVTYHKKVCNAAEAGCGSKITFTDKIPIQVLAVGLKDTNPSKKACVVFHVGTQNIASIKPNRAIGFYTELPDMCDMFTDFAESLSGGLVFQDQEP</sequence>
<keyword evidence="1" id="KW-0812">Transmembrane</keyword>
<name>A0A450YK46_9GAMM</name>
<evidence type="ECO:0000313" key="2">
    <source>
        <dbReference type="EMBL" id="VFK41876.1"/>
    </source>
</evidence>
<accession>A0A450YK46</accession>
<proteinExistence type="predicted"/>
<keyword evidence="1" id="KW-0472">Membrane</keyword>